<proteinExistence type="predicted"/>
<accession>X1LQM0</accession>
<evidence type="ECO:0000313" key="1">
    <source>
        <dbReference type="EMBL" id="GAI04690.1"/>
    </source>
</evidence>
<protein>
    <submittedName>
        <fullName evidence="1">Uncharacterized protein</fullName>
    </submittedName>
</protein>
<dbReference type="EMBL" id="BARV01009844">
    <property type="protein sequence ID" value="GAI04690.1"/>
    <property type="molecule type" value="Genomic_DNA"/>
</dbReference>
<comment type="caution">
    <text evidence="1">The sequence shown here is derived from an EMBL/GenBank/DDBJ whole genome shotgun (WGS) entry which is preliminary data.</text>
</comment>
<sequence>MSEDMKKCHYCKKKPYAEHHISYDPEETVDVCKSCHYKVHKTLKNMNEWHGYLCIWCGRSVSCTPDYVCWYCKNPNEVDWFGLTSKDKRKPIFRFNYHWLETKWI</sequence>
<reference evidence="1" key="1">
    <citation type="journal article" date="2014" name="Front. Microbiol.">
        <title>High frequency of phylogenetically diverse reductive dehalogenase-homologous genes in deep subseafloor sedimentary metagenomes.</title>
        <authorList>
            <person name="Kawai M."/>
            <person name="Futagami T."/>
            <person name="Toyoda A."/>
            <person name="Takaki Y."/>
            <person name="Nishi S."/>
            <person name="Hori S."/>
            <person name="Arai W."/>
            <person name="Tsubouchi T."/>
            <person name="Morono Y."/>
            <person name="Uchiyama I."/>
            <person name="Ito T."/>
            <person name="Fujiyama A."/>
            <person name="Inagaki F."/>
            <person name="Takami H."/>
        </authorList>
    </citation>
    <scope>NUCLEOTIDE SEQUENCE</scope>
    <source>
        <strain evidence="1">Expedition CK06-06</strain>
    </source>
</reference>
<organism evidence="1">
    <name type="scientific">marine sediment metagenome</name>
    <dbReference type="NCBI Taxonomy" id="412755"/>
    <lineage>
        <taxon>unclassified sequences</taxon>
        <taxon>metagenomes</taxon>
        <taxon>ecological metagenomes</taxon>
    </lineage>
</organism>
<gene>
    <name evidence="1" type="ORF">S06H3_19264</name>
</gene>
<name>X1LQM0_9ZZZZ</name>
<dbReference type="AlphaFoldDB" id="X1LQM0"/>